<dbReference type="OrthoDB" id="85226at2"/>
<dbReference type="AlphaFoldDB" id="A0A1J0MZK0"/>
<keyword evidence="5" id="KW-1133">Transmembrane helix</keyword>
<dbReference type="RefSeq" id="WP_016356035.1">
    <property type="nucleotide sequence ID" value="NZ_CP010783.1"/>
</dbReference>
<dbReference type="PANTHER" id="PTHR32347:SF14">
    <property type="entry name" value="EFFLUX SYSTEM COMPONENT YKNX-RELATED"/>
    <property type="match status" value="1"/>
</dbReference>
<feature type="region of interest" description="Disordered" evidence="4">
    <location>
        <begin position="145"/>
        <end position="166"/>
    </location>
</feature>
<evidence type="ECO:0000259" key="7">
    <source>
        <dbReference type="Pfam" id="PF25989"/>
    </source>
</evidence>
<keyword evidence="5" id="KW-0472">Membrane</keyword>
<dbReference type="Proteomes" id="UP000269148">
    <property type="component" value="Unassembled WGS sequence"/>
</dbReference>
<accession>A0A1J0MZK0</accession>
<gene>
    <name evidence="9" type="ORF">DIY07_05775</name>
</gene>
<comment type="subcellular location">
    <subcellularLocation>
        <location evidence="1">Cell envelope</location>
    </subcellularLocation>
</comment>
<dbReference type="SMR" id="A0A1J0MZK0"/>
<keyword evidence="2 3" id="KW-0175">Coiled coil</keyword>
<dbReference type="PANTHER" id="PTHR32347">
    <property type="entry name" value="EFFLUX SYSTEM COMPONENT YKNX-RELATED"/>
    <property type="match status" value="1"/>
</dbReference>
<dbReference type="Pfam" id="PF25990">
    <property type="entry name" value="Beta-barrel_YknX"/>
    <property type="match status" value="1"/>
</dbReference>
<dbReference type="eggNOG" id="COG0845">
    <property type="taxonomic scope" value="Bacteria"/>
</dbReference>
<dbReference type="Pfam" id="PF25984">
    <property type="entry name" value="BSH_YknX"/>
    <property type="match status" value="1"/>
</dbReference>
<feature type="domain" description="YknX-like beta-barrel" evidence="8">
    <location>
        <begin position="235"/>
        <end position="324"/>
    </location>
</feature>
<dbReference type="InterPro" id="IPR058637">
    <property type="entry name" value="YknX-like_C"/>
</dbReference>
<keyword evidence="5" id="KW-0812">Transmembrane</keyword>
<evidence type="ECO:0000256" key="2">
    <source>
        <dbReference type="ARBA" id="ARBA00023054"/>
    </source>
</evidence>
<dbReference type="SUPFAM" id="SSF111369">
    <property type="entry name" value="HlyD-like secretion proteins"/>
    <property type="match status" value="1"/>
</dbReference>
<feature type="domain" description="YknX-like C-terminal permuted SH3-like" evidence="7">
    <location>
        <begin position="332"/>
        <end position="398"/>
    </location>
</feature>
<name>A0A1J0MZK0_STRIN</name>
<organism evidence="9 10">
    <name type="scientific">Streptococcus iniae</name>
    <name type="common">Streptococcus shiloi</name>
    <dbReference type="NCBI Taxonomy" id="1346"/>
    <lineage>
        <taxon>Bacteria</taxon>
        <taxon>Bacillati</taxon>
        <taxon>Bacillota</taxon>
        <taxon>Bacilli</taxon>
        <taxon>Lactobacillales</taxon>
        <taxon>Streptococcaceae</taxon>
        <taxon>Streptococcus</taxon>
    </lineage>
</organism>
<evidence type="ECO:0000256" key="4">
    <source>
        <dbReference type="SAM" id="MobiDB-lite"/>
    </source>
</evidence>
<proteinExistence type="predicted"/>
<feature type="region of interest" description="Disordered" evidence="4">
    <location>
        <begin position="279"/>
        <end position="299"/>
    </location>
</feature>
<evidence type="ECO:0000259" key="8">
    <source>
        <dbReference type="Pfam" id="PF25990"/>
    </source>
</evidence>
<evidence type="ECO:0000313" key="9">
    <source>
        <dbReference type="EMBL" id="RLU56819.1"/>
    </source>
</evidence>
<feature type="domain" description="YknX-like barrel-sandwich hybrid" evidence="6">
    <location>
        <begin position="78"/>
        <end position="229"/>
    </location>
</feature>
<evidence type="ECO:0000259" key="6">
    <source>
        <dbReference type="Pfam" id="PF25984"/>
    </source>
</evidence>
<dbReference type="Gene3D" id="2.40.50.100">
    <property type="match status" value="1"/>
</dbReference>
<dbReference type="Gene3D" id="2.40.30.170">
    <property type="match status" value="1"/>
</dbReference>
<dbReference type="Gene3D" id="1.10.287.470">
    <property type="entry name" value="Helix hairpin bin"/>
    <property type="match status" value="1"/>
</dbReference>
<dbReference type="Pfam" id="PF25989">
    <property type="entry name" value="YknX_C"/>
    <property type="match status" value="1"/>
</dbReference>
<feature type="transmembrane region" description="Helical" evidence="5">
    <location>
        <begin position="20"/>
        <end position="37"/>
    </location>
</feature>
<sequence length="414" mass="44462">MSRVKKIKSGKMTKKTKNIIAGLAVGSVVLIGGVLWYQEKQSMKEMSAKEPYAAVNVTEGTISSSTLLSGTVKALSEEYVYFDQSKGTNASVTVKVGDKVTKGQQLVQYNTTAPQAAYDTAVRNLNKVGRQINYLKTYGVPMATTETSTDEETGKTTSTTVHPTQQQNAGYKQQLQDLNDAYADAQSEVNKAQQTLNETVIVSSVDGTVVEVNNDIDPSSKTSQTLVHVTSEGQLQVKGSLTEFDLATVKAEQPIKIKSKVHPDKEWAGKISYISNYPKEGSAPAGDQSQASSGGSSSASYDYKADITSPLDDLKQGFSVSVEVINEGKHLLIPVTSVVKEGKKNYVWTYNDSTAKVSKTEVTVGSADAKNQEVISGLKVGQIVISNPDKSFTDGKKLEGVTSADTKAKKDAKR</sequence>
<reference evidence="9 10" key="1">
    <citation type="submission" date="2018-06" db="EMBL/GenBank/DDBJ databases">
        <title>Mutators as drivers of adaptation in pathogenic bacteria and a risk factor for host jumps and vaccine escape.</title>
        <authorList>
            <person name="Barnes A.C."/>
            <person name="Silayeva O."/>
        </authorList>
    </citation>
    <scope>NUCLEOTIDE SEQUENCE [LARGE SCALE GENOMIC DNA]</scope>
    <source>
        <strain evidence="9 10">QMA0445</strain>
    </source>
</reference>
<feature type="compositionally biased region" description="Low complexity" evidence="4">
    <location>
        <begin position="281"/>
        <end position="299"/>
    </location>
</feature>
<dbReference type="Gene3D" id="2.40.420.20">
    <property type="match status" value="1"/>
</dbReference>
<evidence type="ECO:0000313" key="10">
    <source>
        <dbReference type="Proteomes" id="UP000269148"/>
    </source>
</evidence>
<dbReference type="GeneID" id="35764814"/>
<evidence type="ECO:0000256" key="1">
    <source>
        <dbReference type="ARBA" id="ARBA00004196"/>
    </source>
</evidence>
<dbReference type="STRING" id="1346.BMF34_05555"/>
<dbReference type="EMBL" id="QLQD01000053">
    <property type="protein sequence ID" value="RLU56819.1"/>
    <property type="molecule type" value="Genomic_DNA"/>
</dbReference>
<feature type="coiled-coil region" evidence="3">
    <location>
        <begin position="168"/>
        <end position="195"/>
    </location>
</feature>
<dbReference type="InterPro" id="IPR058636">
    <property type="entry name" value="Beta-barrel_YknX"/>
</dbReference>
<dbReference type="GO" id="GO:0030313">
    <property type="term" value="C:cell envelope"/>
    <property type="evidence" value="ECO:0007669"/>
    <property type="project" value="UniProtKB-SubCell"/>
</dbReference>
<protein>
    <submittedName>
        <fullName evidence="9">Efflux transporter periplasmic adaptor subunit</fullName>
    </submittedName>
</protein>
<dbReference type="KEGG" id="siz:SI82_05660"/>
<evidence type="ECO:0000256" key="3">
    <source>
        <dbReference type="SAM" id="Coils"/>
    </source>
</evidence>
<dbReference type="InterPro" id="IPR058639">
    <property type="entry name" value="BSH_YknX-like"/>
</dbReference>
<evidence type="ECO:0000256" key="5">
    <source>
        <dbReference type="SAM" id="Phobius"/>
    </source>
</evidence>
<comment type="caution">
    <text evidence="9">The sequence shown here is derived from an EMBL/GenBank/DDBJ whole genome shotgun (WGS) entry which is preliminary data.</text>
</comment>
<dbReference type="InterPro" id="IPR050465">
    <property type="entry name" value="UPF0194_transport"/>
</dbReference>